<dbReference type="InterPro" id="IPR027268">
    <property type="entry name" value="Peptidase_M4/M1_CTD_sf"/>
</dbReference>
<dbReference type="AlphaFoldDB" id="A0A1D8UXH0"/>
<dbReference type="RefSeq" id="WP_070403845.1">
    <property type="nucleotide sequence ID" value="NZ_BJVW01000005.1"/>
</dbReference>
<dbReference type="InterPro" id="IPR007963">
    <property type="entry name" value="Peptidase_M61_catalytic"/>
</dbReference>
<evidence type="ECO:0000256" key="1">
    <source>
        <dbReference type="SAM" id="SignalP"/>
    </source>
</evidence>
<feature type="domain" description="PDZ" evidence="2">
    <location>
        <begin position="528"/>
        <end position="598"/>
    </location>
</feature>
<dbReference type="Pfam" id="PF05299">
    <property type="entry name" value="Peptidase_M61"/>
    <property type="match status" value="1"/>
</dbReference>
<dbReference type="KEGG" id="kba:A0U89_13080"/>
<dbReference type="PROSITE" id="PS50106">
    <property type="entry name" value="PDZ"/>
    <property type="match status" value="1"/>
</dbReference>
<dbReference type="EMBL" id="CP014674">
    <property type="protein sequence ID" value="AOX18355.1"/>
    <property type="molecule type" value="Genomic_DNA"/>
</dbReference>
<dbReference type="Gene3D" id="1.10.390.10">
    <property type="entry name" value="Neutral Protease Domain 2"/>
    <property type="match status" value="1"/>
</dbReference>
<evidence type="ECO:0000259" key="2">
    <source>
        <dbReference type="PROSITE" id="PS50106"/>
    </source>
</evidence>
<keyword evidence="1" id="KW-0732">Signal</keyword>
<dbReference type="Gene3D" id="2.60.40.3650">
    <property type="match status" value="1"/>
</dbReference>
<name>A0A1D8UXH0_9PROT</name>
<protein>
    <submittedName>
        <fullName evidence="3">Peptidase M61</fullName>
    </submittedName>
</protein>
<feature type="signal peptide" evidence="1">
    <location>
        <begin position="1"/>
        <end position="22"/>
    </location>
</feature>
<dbReference type="InterPro" id="IPR024191">
    <property type="entry name" value="Peptidase_M61"/>
</dbReference>
<organism evidence="3 4">
    <name type="scientific">Kozakia baliensis</name>
    <dbReference type="NCBI Taxonomy" id="153496"/>
    <lineage>
        <taxon>Bacteria</taxon>
        <taxon>Pseudomonadati</taxon>
        <taxon>Pseudomonadota</taxon>
        <taxon>Alphaproteobacteria</taxon>
        <taxon>Acetobacterales</taxon>
        <taxon>Acetobacteraceae</taxon>
        <taxon>Kozakia</taxon>
    </lineage>
</organism>
<accession>A0A1D8UXH0</accession>
<evidence type="ECO:0000313" key="3">
    <source>
        <dbReference type="EMBL" id="AOX18355.1"/>
    </source>
</evidence>
<dbReference type="InterPro" id="IPR001478">
    <property type="entry name" value="PDZ"/>
</dbReference>
<dbReference type="InterPro" id="IPR040756">
    <property type="entry name" value="Peptidase_M61_N"/>
</dbReference>
<keyword evidence="4" id="KW-1185">Reference proteome</keyword>
<dbReference type="STRING" id="153496.A0U89_13080"/>
<reference evidence="3 4" key="1">
    <citation type="journal article" date="2016" name="Microb. Cell Fact.">
        <title>Dissection of exopolysaccharide biosynthesis in Kozakia baliensis.</title>
        <authorList>
            <person name="Brandt J.U."/>
            <person name="Jakob F."/>
            <person name="Behr J."/>
            <person name="Geissler A.J."/>
            <person name="Vogel R.F."/>
        </authorList>
    </citation>
    <scope>NUCLEOTIDE SEQUENCE [LARGE SCALE GENOMIC DNA]</scope>
    <source>
        <strain evidence="3 4">DSM 14400</strain>
    </source>
</reference>
<dbReference type="Pfam" id="PF17899">
    <property type="entry name" value="Peptidase_M61_N"/>
    <property type="match status" value="1"/>
</dbReference>
<dbReference type="SUPFAM" id="SSF50156">
    <property type="entry name" value="PDZ domain-like"/>
    <property type="match status" value="1"/>
</dbReference>
<gene>
    <name evidence="3" type="ORF">A0U89_13080</name>
</gene>
<dbReference type="eggNOG" id="COG3975">
    <property type="taxonomic scope" value="Bacteria"/>
</dbReference>
<sequence>MFRKGALLACTGLCAYALPAFAEQPQPESAPMPPAIPAAQDRPFPGTLKLNVDATDTQHHVMSVHETIPVPREAAAAGDMILLYPKWVPGAHAPEGPIDQFGGLVVKSGGKTLTWKRDTVDVYAFHIPVKSGQTTLDVDFTLLSPITSSEGRVVMTPKMVNVQWDEVSLYPAGYYSRQIPVTASVHLPHGWQIGTALRPSGKSIGDTTTFGTESYNTLVDSPIFAGEYFKKVLLTPPGAVPVTLNMVADKPADLNYTEAQMQAHRDLVKQAVLTFGSQHYKHYDFLMALTDELGGIGLEHHQSSEDSVSEDYYTDWAHSFPQRDLLAHEYTHSWNGKYRRPADLYGPSFNSPQRGSLLWVYEGQTQYWGNVLAARSGLVSKAQGFDALALIAASYDNQAGRIWRPVADTTNDPIIAQRAPLSWRDWQRSEDYYVEGQLVWLDVDTTIRKLSNDKLSLDVFAKRFFGTNDGSFIVSPYRFEDVVATLNSVVPYDWATFLRTRIEQIQPRAPLDGLKNGGYRLVYNDKPNAFVEQAEKNRHRLGFTFSLGFTINKKNNSLMAVHWGGPAFNAGLAPHDVIVAVNGDAYTPEALTDAVKNAKGANAAPIQLLVRSGDHFRTVSIPYHDGLRYPHLERIDGTPDRLSAIYTPRQQ</sequence>
<feature type="chain" id="PRO_5009439193" evidence="1">
    <location>
        <begin position="23"/>
        <end position="651"/>
    </location>
</feature>
<dbReference type="PIRSF" id="PIRSF016493">
    <property type="entry name" value="Glycyl_aminpptds"/>
    <property type="match status" value="1"/>
</dbReference>
<evidence type="ECO:0000313" key="4">
    <source>
        <dbReference type="Proteomes" id="UP000179145"/>
    </source>
</evidence>
<dbReference type="Proteomes" id="UP000179145">
    <property type="component" value="Chromosome"/>
</dbReference>
<dbReference type="Gene3D" id="2.30.42.10">
    <property type="match status" value="1"/>
</dbReference>
<dbReference type="InterPro" id="IPR036034">
    <property type="entry name" value="PDZ_sf"/>
</dbReference>
<proteinExistence type="predicted"/>